<dbReference type="InterPro" id="IPR017900">
    <property type="entry name" value="4Fe4S_Fe_S_CS"/>
</dbReference>
<dbReference type="Gene3D" id="3.10.20.600">
    <property type="match status" value="1"/>
</dbReference>
<dbReference type="Pfam" id="PF13375">
    <property type="entry name" value="RnfC_N"/>
    <property type="match status" value="1"/>
</dbReference>
<feature type="region of interest" description="Disordered" evidence="9">
    <location>
        <begin position="1"/>
        <end position="25"/>
    </location>
</feature>
<dbReference type="NCBIfam" id="NF003454">
    <property type="entry name" value="PRK05035.1"/>
    <property type="match status" value="1"/>
</dbReference>
<organism evidence="11 12">
    <name type="scientific">Candidatus Onthenecus intestinigallinarum</name>
    <dbReference type="NCBI Taxonomy" id="2840875"/>
    <lineage>
        <taxon>Bacteria</taxon>
        <taxon>Bacillati</taxon>
        <taxon>Bacillota</taxon>
        <taxon>Clostridia</taxon>
        <taxon>Eubacteriales</taxon>
        <taxon>Candidatus Onthenecus</taxon>
    </lineage>
</organism>
<comment type="caution">
    <text evidence="11">The sequence shown here is derived from an EMBL/GenBank/DDBJ whole genome shotgun (WGS) entry which is preliminary data.</text>
</comment>
<reference evidence="11" key="2">
    <citation type="journal article" date="2021" name="PeerJ">
        <title>Extensive microbial diversity within the chicken gut microbiome revealed by metagenomics and culture.</title>
        <authorList>
            <person name="Gilroy R."/>
            <person name="Ravi A."/>
            <person name="Getino M."/>
            <person name="Pursley I."/>
            <person name="Horton D.L."/>
            <person name="Alikhan N.F."/>
            <person name="Baker D."/>
            <person name="Gharbi K."/>
            <person name="Hall N."/>
            <person name="Watson M."/>
            <person name="Adriaenssens E.M."/>
            <person name="Foster-Nyarko E."/>
            <person name="Jarju S."/>
            <person name="Secka A."/>
            <person name="Antonio M."/>
            <person name="Oren A."/>
            <person name="Chaudhuri R.R."/>
            <person name="La Ragione R."/>
            <person name="Hildebrand F."/>
            <person name="Pallen M.J."/>
        </authorList>
    </citation>
    <scope>NUCLEOTIDE SEQUENCE</scope>
    <source>
        <strain evidence="11">ChiSxjej2B14-6234</strain>
    </source>
</reference>
<keyword evidence="1 8" id="KW-0813">Transport</keyword>
<proteinExistence type="inferred from homology"/>
<keyword evidence="7 8" id="KW-0411">Iron-sulfur</keyword>
<evidence type="ECO:0000256" key="6">
    <source>
        <dbReference type="ARBA" id="ARBA00023004"/>
    </source>
</evidence>
<dbReference type="Pfam" id="PF13187">
    <property type="entry name" value="Fer4_9"/>
    <property type="match status" value="1"/>
</dbReference>
<evidence type="ECO:0000256" key="4">
    <source>
        <dbReference type="ARBA" id="ARBA00022737"/>
    </source>
</evidence>
<evidence type="ECO:0000313" key="12">
    <source>
        <dbReference type="Proteomes" id="UP000886887"/>
    </source>
</evidence>
<evidence type="ECO:0000259" key="10">
    <source>
        <dbReference type="PROSITE" id="PS51379"/>
    </source>
</evidence>
<dbReference type="InterPro" id="IPR019554">
    <property type="entry name" value="Soluble_ligand-bd"/>
</dbReference>
<evidence type="ECO:0000256" key="2">
    <source>
        <dbReference type="ARBA" id="ARBA00022485"/>
    </source>
</evidence>
<dbReference type="GO" id="GO:0051539">
    <property type="term" value="F:4 iron, 4 sulfur cluster binding"/>
    <property type="evidence" value="ECO:0007669"/>
    <property type="project" value="UniProtKB-KW"/>
</dbReference>
<dbReference type="PANTHER" id="PTHR43034:SF2">
    <property type="entry name" value="ION-TRANSLOCATING OXIDOREDUCTASE COMPLEX SUBUNIT C"/>
    <property type="match status" value="1"/>
</dbReference>
<dbReference type="InterPro" id="IPR010208">
    <property type="entry name" value="Ion_transpt_RnfC/RsxC"/>
</dbReference>
<accession>A0A9D0ZBM7</accession>
<keyword evidence="8" id="KW-0472">Membrane</keyword>
<feature type="binding site" evidence="8">
    <location>
        <position position="417"/>
    </location>
    <ligand>
        <name>[4Fe-4S] cluster</name>
        <dbReference type="ChEBI" id="CHEBI:49883"/>
        <label>1</label>
    </ligand>
</feature>
<feature type="binding site" evidence="8">
    <location>
        <position position="371"/>
    </location>
    <ligand>
        <name>[4Fe-4S] cluster</name>
        <dbReference type="ChEBI" id="CHEBI:49883"/>
        <label>1</label>
    </ligand>
</feature>
<sequence length="441" mass="46648">MANTRTFKGGVHPHETGNGKQSTNAQPVIDAKVPACVVIPLSQHIGAPCKCVVTPGQTVAMGQVIGEAGGFVSAPVHASVSGTVKAISSCVVASGQRVNAVVIENDFQDRWDESVKPRQNVGSLDAKQLLDIVRDRGIVGLGGATFPTAVKLAPPAEKHVDTLILNGAECEPYLTSDHRLMVEHAAQVIDGMLLEAKILNATKLLVGIEDNKPDAVAAMRQAAEGKNIEVVALPTRYPQGGEKQLIFALTGRRVPNGALPADVQTVVSNVSTAYAVSLAVRENKPLIDRVVTVAGRVKKPANLRVRIGTPLYDLVEACGGFEDGVRKVVLGGPMMGMAISSLNIPVTKSTGGLLAFGEEGVHAQESPCIRCGRCVEACPMRLVPTRIDAYARRSQWEECSKLGAMNCMECGACTFVCPAKRELTQSCRMAKMGIRASAKKS</sequence>
<dbReference type="SUPFAM" id="SSF46548">
    <property type="entry name" value="alpha-helical ferredoxin"/>
    <property type="match status" value="1"/>
</dbReference>
<comment type="cofactor">
    <cofactor evidence="8">
        <name>[4Fe-4S] cluster</name>
        <dbReference type="ChEBI" id="CHEBI:49883"/>
    </cofactor>
    <text evidence="8">Binds 2 [4Fe-4S] clusters per subunit.</text>
</comment>
<dbReference type="NCBIfam" id="TIGR01945">
    <property type="entry name" value="rnfC"/>
    <property type="match status" value="1"/>
</dbReference>
<dbReference type="EC" id="7.-.-.-" evidence="8"/>
<dbReference type="GO" id="GO:0022900">
    <property type="term" value="P:electron transport chain"/>
    <property type="evidence" value="ECO:0007669"/>
    <property type="project" value="UniProtKB-UniRule"/>
</dbReference>
<keyword evidence="6 8" id="KW-0408">Iron</keyword>
<feature type="binding site" evidence="8">
    <location>
        <position position="407"/>
    </location>
    <ligand>
        <name>[4Fe-4S] cluster</name>
        <dbReference type="ChEBI" id="CHEBI:49883"/>
        <label>2</label>
    </ligand>
</feature>
<gene>
    <name evidence="11" type="primary">rsxC</name>
    <name evidence="8" type="synonym">rnfC</name>
    <name evidence="11" type="ORF">IAB73_05155</name>
</gene>
<keyword evidence="8" id="KW-1003">Cell membrane</keyword>
<keyword evidence="2 8" id="KW-0004">4Fe-4S</keyword>
<keyword evidence="4 8" id="KW-0677">Repeat</keyword>
<reference evidence="11" key="1">
    <citation type="submission" date="2020-10" db="EMBL/GenBank/DDBJ databases">
        <authorList>
            <person name="Gilroy R."/>
        </authorList>
    </citation>
    <scope>NUCLEOTIDE SEQUENCE</scope>
    <source>
        <strain evidence="11">ChiSxjej2B14-6234</strain>
    </source>
</reference>
<protein>
    <recommendedName>
        <fullName evidence="8">Ion-translocating oxidoreductase complex subunit C</fullName>
        <ecNumber evidence="8">7.-.-.-</ecNumber>
    </recommendedName>
    <alternativeName>
        <fullName evidence="8">Rnf electron transport complex subunit C</fullName>
    </alternativeName>
</protein>
<dbReference type="Gene3D" id="3.30.70.20">
    <property type="match status" value="1"/>
</dbReference>
<comment type="subunit">
    <text evidence="8">The complex is composed of six subunits: RnfA, RnfB, RnfC, RnfD, RnfE and RnfG.</text>
</comment>
<feature type="binding site" evidence="8">
    <location>
        <position position="368"/>
    </location>
    <ligand>
        <name>[4Fe-4S] cluster</name>
        <dbReference type="ChEBI" id="CHEBI:49883"/>
        <label>1</label>
    </ligand>
</feature>
<evidence type="ECO:0000256" key="9">
    <source>
        <dbReference type="SAM" id="MobiDB-lite"/>
    </source>
</evidence>
<evidence type="ECO:0000256" key="3">
    <source>
        <dbReference type="ARBA" id="ARBA00022723"/>
    </source>
</evidence>
<feature type="binding site" evidence="8">
    <location>
        <position position="378"/>
    </location>
    <ligand>
        <name>[4Fe-4S] cluster</name>
        <dbReference type="ChEBI" id="CHEBI:49883"/>
        <label>2</label>
    </ligand>
</feature>
<dbReference type="Pfam" id="PF01512">
    <property type="entry name" value="Complex1_51K"/>
    <property type="match status" value="1"/>
</dbReference>
<dbReference type="GO" id="GO:0046872">
    <property type="term" value="F:metal ion binding"/>
    <property type="evidence" value="ECO:0007669"/>
    <property type="project" value="UniProtKB-KW"/>
</dbReference>
<keyword evidence="8" id="KW-1278">Translocase</keyword>
<dbReference type="PANTHER" id="PTHR43034">
    <property type="entry name" value="ION-TRANSLOCATING OXIDOREDUCTASE COMPLEX SUBUNIT C"/>
    <property type="match status" value="1"/>
</dbReference>
<evidence type="ECO:0000256" key="7">
    <source>
        <dbReference type="ARBA" id="ARBA00023014"/>
    </source>
</evidence>
<feature type="binding site" evidence="8">
    <location>
        <position position="413"/>
    </location>
    <ligand>
        <name>[4Fe-4S] cluster</name>
        <dbReference type="ChEBI" id="CHEBI:49883"/>
        <label>2</label>
    </ligand>
</feature>
<feature type="domain" description="4Fe-4S ferredoxin-type" evidence="10">
    <location>
        <begin position="359"/>
        <end position="388"/>
    </location>
</feature>
<name>A0A9D0ZBM7_9FIRM</name>
<dbReference type="InterPro" id="IPR017896">
    <property type="entry name" value="4Fe4S_Fe-S-bd"/>
</dbReference>
<evidence type="ECO:0000256" key="8">
    <source>
        <dbReference type="HAMAP-Rule" id="MF_00461"/>
    </source>
</evidence>
<dbReference type="GO" id="GO:0005886">
    <property type="term" value="C:plasma membrane"/>
    <property type="evidence" value="ECO:0007669"/>
    <property type="project" value="UniProtKB-SubCell"/>
</dbReference>
<keyword evidence="5 8" id="KW-0249">Electron transport</keyword>
<keyword evidence="3 8" id="KW-0479">Metal-binding</keyword>
<dbReference type="InterPro" id="IPR011538">
    <property type="entry name" value="Nuo51_FMN-bd"/>
</dbReference>
<dbReference type="InterPro" id="IPR026902">
    <property type="entry name" value="RnfC_N"/>
</dbReference>
<dbReference type="Pfam" id="PF10531">
    <property type="entry name" value="SLBB"/>
    <property type="match status" value="1"/>
</dbReference>
<dbReference type="PROSITE" id="PS00198">
    <property type="entry name" value="4FE4S_FER_1"/>
    <property type="match status" value="2"/>
</dbReference>
<dbReference type="Proteomes" id="UP000886887">
    <property type="component" value="Unassembled WGS sequence"/>
</dbReference>
<evidence type="ECO:0000256" key="5">
    <source>
        <dbReference type="ARBA" id="ARBA00022982"/>
    </source>
</evidence>
<dbReference type="AlphaFoldDB" id="A0A9D0ZBM7"/>
<feature type="binding site" evidence="8">
    <location>
        <position position="410"/>
    </location>
    <ligand>
        <name>[4Fe-4S] cluster</name>
        <dbReference type="ChEBI" id="CHEBI:49883"/>
        <label>2</label>
    </ligand>
</feature>
<evidence type="ECO:0000313" key="11">
    <source>
        <dbReference type="EMBL" id="HIQ71580.1"/>
    </source>
</evidence>
<dbReference type="HAMAP" id="MF_00461">
    <property type="entry name" value="RsxC_RnfC"/>
    <property type="match status" value="1"/>
</dbReference>
<comment type="subcellular location">
    <subcellularLocation>
        <location evidence="8">Cell membrane</location>
        <topology evidence="8">Peripheral membrane protein</topology>
    </subcellularLocation>
</comment>
<dbReference type="Gene3D" id="3.40.50.11540">
    <property type="entry name" value="NADH-ubiquinone oxidoreductase 51kDa subunit"/>
    <property type="match status" value="1"/>
</dbReference>
<dbReference type="GO" id="GO:0009055">
    <property type="term" value="F:electron transfer activity"/>
    <property type="evidence" value="ECO:0007669"/>
    <property type="project" value="InterPro"/>
</dbReference>
<dbReference type="EMBL" id="DVFJ01000015">
    <property type="protein sequence ID" value="HIQ71580.1"/>
    <property type="molecule type" value="Genomic_DNA"/>
</dbReference>
<feature type="binding site" evidence="8">
    <location>
        <position position="374"/>
    </location>
    <ligand>
        <name>[4Fe-4S] cluster</name>
        <dbReference type="ChEBI" id="CHEBI:49883"/>
        <label>1</label>
    </ligand>
</feature>
<dbReference type="InterPro" id="IPR037225">
    <property type="entry name" value="Nuo51_FMN-bd_sf"/>
</dbReference>
<dbReference type="PROSITE" id="PS51379">
    <property type="entry name" value="4FE4S_FER_2"/>
    <property type="match status" value="1"/>
</dbReference>
<comment type="function">
    <text evidence="8">Part of a membrane-bound complex that couples electron transfer with translocation of ions across the membrane.</text>
</comment>
<evidence type="ECO:0000256" key="1">
    <source>
        <dbReference type="ARBA" id="ARBA00022448"/>
    </source>
</evidence>
<comment type="similarity">
    <text evidence="8">Belongs to the 4Fe4S bacterial-type ferredoxin family. RnfC subfamily.</text>
</comment>
<dbReference type="SUPFAM" id="SSF142019">
    <property type="entry name" value="Nqo1 FMN-binding domain-like"/>
    <property type="match status" value="1"/>
</dbReference>